<keyword evidence="3" id="KW-1185">Reference proteome</keyword>
<name>A0A8H7D5L8_9AGAR</name>
<organism evidence="2 3">
    <name type="scientific">Mycena venus</name>
    <dbReference type="NCBI Taxonomy" id="2733690"/>
    <lineage>
        <taxon>Eukaryota</taxon>
        <taxon>Fungi</taxon>
        <taxon>Dikarya</taxon>
        <taxon>Basidiomycota</taxon>
        <taxon>Agaricomycotina</taxon>
        <taxon>Agaricomycetes</taxon>
        <taxon>Agaricomycetidae</taxon>
        <taxon>Agaricales</taxon>
        <taxon>Marasmiineae</taxon>
        <taxon>Mycenaceae</taxon>
        <taxon>Mycena</taxon>
    </lineage>
</organism>
<evidence type="ECO:0000313" key="3">
    <source>
        <dbReference type="Proteomes" id="UP000620124"/>
    </source>
</evidence>
<reference evidence="2" key="1">
    <citation type="submission" date="2020-05" db="EMBL/GenBank/DDBJ databases">
        <title>Mycena genomes resolve the evolution of fungal bioluminescence.</title>
        <authorList>
            <person name="Tsai I.J."/>
        </authorList>
    </citation>
    <scope>NUCLEOTIDE SEQUENCE</scope>
    <source>
        <strain evidence="2">CCC161011</strain>
    </source>
</reference>
<protein>
    <submittedName>
        <fullName evidence="2">Uncharacterized protein</fullName>
    </submittedName>
</protein>
<feature type="region of interest" description="Disordered" evidence="1">
    <location>
        <begin position="1"/>
        <end position="48"/>
    </location>
</feature>
<accession>A0A8H7D5L8</accession>
<sequence length="117" mass="12684">MAVSPLLGSKSVGTSFHQRHQPPPLVHPLWDHDVTPHTPYGSAAPKHDCPSPALPVPCSTPHRVHVHVNTRASLVVAKFGPSEPRTLNLNAAFRFRVFDLAFGRGSNAEPVEFSSPL</sequence>
<gene>
    <name evidence="2" type="ORF">MVEN_00692700</name>
</gene>
<dbReference type="Proteomes" id="UP000620124">
    <property type="component" value="Unassembled WGS sequence"/>
</dbReference>
<dbReference type="AlphaFoldDB" id="A0A8H7D5L8"/>
<proteinExistence type="predicted"/>
<evidence type="ECO:0000256" key="1">
    <source>
        <dbReference type="SAM" id="MobiDB-lite"/>
    </source>
</evidence>
<comment type="caution">
    <text evidence="2">The sequence shown here is derived from an EMBL/GenBank/DDBJ whole genome shotgun (WGS) entry which is preliminary data.</text>
</comment>
<dbReference type="EMBL" id="JACAZI010000005">
    <property type="protein sequence ID" value="KAF7359683.1"/>
    <property type="molecule type" value="Genomic_DNA"/>
</dbReference>
<evidence type="ECO:0000313" key="2">
    <source>
        <dbReference type="EMBL" id="KAF7359683.1"/>
    </source>
</evidence>